<evidence type="ECO:0000313" key="1">
    <source>
        <dbReference type="EMBL" id="CAL1394904.1"/>
    </source>
</evidence>
<dbReference type="AlphaFoldDB" id="A0AAV2F9J5"/>
<protein>
    <recommendedName>
        <fullName evidence="3">Secreted protein</fullName>
    </recommendedName>
</protein>
<dbReference type="EMBL" id="OZ034819">
    <property type="protein sequence ID" value="CAL1394904.1"/>
    <property type="molecule type" value="Genomic_DNA"/>
</dbReference>
<organism evidence="1 2">
    <name type="scientific">Linum trigynum</name>
    <dbReference type="NCBI Taxonomy" id="586398"/>
    <lineage>
        <taxon>Eukaryota</taxon>
        <taxon>Viridiplantae</taxon>
        <taxon>Streptophyta</taxon>
        <taxon>Embryophyta</taxon>
        <taxon>Tracheophyta</taxon>
        <taxon>Spermatophyta</taxon>
        <taxon>Magnoliopsida</taxon>
        <taxon>eudicotyledons</taxon>
        <taxon>Gunneridae</taxon>
        <taxon>Pentapetalae</taxon>
        <taxon>rosids</taxon>
        <taxon>fabids</taxon>
        <taxon>Malpighiales</taxon>
        <taxon>Linaceae</taxon>
        <taxon>Linum</taxon>
    </lineage>
</organism>
<accession>A0AAV2F9J5</accession>
<evidence type="ECO:0008006" key="3">
    <source>
        <dbReference type="Google" id="ProtNLM"/>
    </source>
</evidence>
<name>A0AAV2F9J5_9ROSI</name>
<sequence>MRSILQRGGKLTAGLAFCFSSPSARTSTSTRASVTVGQINDFLTVWKSAIEVAGDGDNASIVSSTYSSSVVASQDAVSCAPFCLPRVAVSRCAIDDEPRRIRSASI</sequence>
<gene>
    <name evidence="1" type="ORF">LTRI10_LOCUS35374</name>
</gene>
<keyword evidence="2" id="KW-1185">Reference proteome</keyword>
<evidence type="ECO:0000313" key="2">
    <source>
        <dbReference type="Proteomes" id="UP001497516"/>
    </source>
</evidence>
<proteinExistence type="predicted"/>
<dbReference type="Proteomes" id="UP001497516">
    <property type="component" value="Chromosome 6"/>
</dbReference>
<reference evidence="1 2" key="1">
    <citation type="submission" date="2024-04" db="EMBL/GenBank/DDBJ databases">
        <authorList>
            <person name="Fracassetti M."/>
        </authorList>
    </citation>
    <scope>NUCLEOTIDE SEQUENCE [LARGE SCALE GENOMIC DNA]</scope>
</reference>